<sequence>MKRFNIGFIGCGFAAHIHAQAYKKIPGYEVRLYGACSADLKQTQQFVQVNGFEKAFATVEELLRDPLVDIVDIIVPPSSHIPLVKQAMESGKHVICEKPLNGYFGSGNDDRSLMYDAVCQELEDLRLFLLDRKEKLFYAENYIYAPAVVKIKEMIEATGEKLLLLKGDEAHSGSHAAHAALWSANGGGCLIRQGCHPLSALLYLKQVEAKRRGEQIRVTSVLCDASRITTGLPRTERGSILSNPVDVEDWSEAILTFSDGTKAVITSGDMIVGGVRNKVEAYTSNACYEGRIAPNDSFLCYHTDASKLEDVYMTEKVETKTGWQHVFLCEEEMRGYVGELEDFIKCVDTGREPESGFPLAYETMKVLYAAYASAGTDKRFFME</sequence>
<dbReference type="RefSeq" id="WP_013608604.1">
    <property type="nucleotide sequence ID" value="NC_015152.1"/>
</dbReference>
<dbReference type="Proteomes" id="UP000008466">
    <property type="component" value="Chromosome"/>
</dbReference>
<dbReference type="STRING" id="158189.SpiBuddy_2954"/>
<dbReference type="PANTHER" id="PTHR43708:SF5">
    <property type="entry name" value="CONSERVED EXPRESSED OXIDOREDUCTASE (EUROFUNG)-RELATED"/>
    <property type="match status" value="1"/>
</dbReference>
<dbReference type="SUPFAM" id="SSF51735">
    <property type="entry name" value="NAD(P)-binding Rossmann-fold domains"/>
    <property type="match status" value="1"/>
</dbReference>
<accession>F0RZL0</accession>
<dbReference type="Pfam" id="PF22725">
    <property type="entry name" value="GFO_IDH_MocA_C3"/>
    <property type="match status" value="1"/>
</dbReference>
<evidence type="ECO:0000259" key="3">
    <source>
        <dbReference type="Pfam" id="PF01408"/>
    </source>
</evidence>
<feature type="domain" description="Gfo/Idh/MocA-like oxidoreductase N-terminal" evidence="3">
    <location>
        <begin position="4"/>
        <end position="100"/>
    </location>
</feature>
<keyword evidence="2" id="KW-0560">Oxidoreductase</keyword>
<evidence type="ECO:0000256" key="2">
    <source>
        <dbReference type="ARBA" id="ARBA00023002"/>
    </source>
</evidence>
<dbReference type="Pfam" id="PF01408">
    <property type="entry name" value="GFO_IDH_MocA"/>
    <property type="match status" value="1"/>
</dbReference>
<dbReference type="AlphaFoldDB" id="F0RZL0"/>
<keyword evidence="6" id="KW-1185">Reference proteome</keyword>
<organism evidence="5 6">
    <name type="scientific">Sphaerochaeta globosa (strain ATCC BAA-1886 / DSM 22777 / Buddy)</name>
    <name type="common">Spirochaeta sp. (strain Buddy)</name>
    <dbReference type="NCBI Taxonomy" id="158189"/>
    <lineage>
        <taxon>Bacteria</taxon>
        <taxon>Pseudomonadati</taxon>
        <taxon>Spirochaetota</taxon>
        <taxon>Spirochaetia</taxon>
        <taxon>Spirochaetales</taxon>
        <taxon>Sphaerochaetaceae</taxon>
        <taxon>Sphaerochaeta</taxon>
    </lineage>
</organism>
<reference evidence="6" key="1">
    <citation type="submission" date="2011-02" db="EMBL/GenBank/DDBJ databases">
        <title>Complete sequence of Spirochaeta sp. Buddy.</title>
        <authorList>
            <person name="Lucas S."/>
            <person name="Copeland A."/>
            <person name="Lapidus A."/>
            <person name="Cheng J.-F."/>
            <person name="Goodwin L."/>
            <person name="Pitluck S."/>
            <person name="Zeytun A."/>
            <person name="Detter J.C."/>
            <person name="Han C."/>
            <person name="Tapia R."/>
            <person name="Land M."/>
            <person name="Hauser L."/>
            <person name="Kyrpides N."/>
            <person name="Ivanova N."/>
            <person name="Mikhailova N."/>
            <person name="Pagani I."/>
            <person name="Ritalahti K.M."/>
            <person name="Loeffler F.E."/>
            <person name="Woyke T."/>
        </authorList>
    </citation>
    <scope>NUCLEOTIDE SEQUENCE [LARGE SCALE GENOMIC DNA]</scope>
    <source>
        <strain evidence="6">ATCC BAA-1886 / DSM 22777 / Buddy</strain>
    </source>
</reference>
<dbReference type="InterPro" id="IPR051317">
    <property type="entry name" value="Gfo/Idh/MocA_oxidoreduct"/>
</dbReference>
<dbReference type="InterPro" id="IPR000683">
    <property type="entry name" value="Gfo/Idh/MocA-like_OxRdtase_N"/>
</dbReference>
<dbReference type="KEGG" id="sbu:SpiBuddy_2954"/>
<evidence type="ECO:0000313" key="6">
    <source>
        <dbReference type="Proteomes" id="UP000008466"/>
    </source>
</evidence>
<protein>
    <submittedName>
        <fullName evidence="5">Oxidoreductase domain protein</fullName>
    </submittedName>
</protein>
<dbReference type="OrthoDB" id="9815825at2"/>
<dbReference type="InterPro" id="IPR055170">
    <property type="entry name" value="GFO_IDH_MocA-like_dom"/>
</dbReference>
<dbReference type="Gene3D" id="3.30.360.10">
    <property type="entry name" value="Dihydrodipicolinate Reductase, domain 2"/>
    <property type="match status" value="1"/>
</dbReference>
<proteinExistence type="inferred from homology"/>
<feature type="domain" description="GFO/IDH/MocA-like oxidoreductase" evidence="4">
    <location>
        <begin position="182"/>
        <end position="286"/>
    </location>
</feature>
<dbReference type="InterPro" id="IPR036291">
    <property type="entry name" value="NAD(P)-bd_dom_sf"/>
</dbReference>
<dbReference type="GO" id="GO:0016491">
    <property type="term" value="F:oxidoreductase activity"/>
    <property type="evidence" value="ECO:0007669"/>
    <property type="project" value="UniProtKB-KW"/>
</dbReference>
<evidence type="ECO:0000256" key="1">
    <source>
        <dbReference type="ARBA" id="ARBA00010928"/>
    </source>
</evidence>
<gene>
    <name evidence="5" type="ordered locus">SpiBuddy_2954</name>
</gene>
<dbReference type="Gene3D" id="3.40.50.720">
    <property type="entry name" value="NAD(P)-binding Rossmann-like Domain"/>
    <property type="match status" value="1"/>
</dbReference>
<dbReference type="eggNOG" id="COG0673">
    <property type="taxonomic scope" value="Bacteria"/>
</dbReference>
<dbReference type="PANTHER" id="PTHR43708">
    <property type="entry name" value="CONSERVED EXPRESSED OXIDOREDUCTASE (EUROFUNG)"/>
    <property type="match status" value="1"/>
</dbReference>
<evidence type="ECO:0000313" key="5">
    <source>
        <dbReference type="EMBL" id="ADY14761.1"/>
    </source>
</evidence>
<evidence type="ECO:0000259" key="4">
    <source>
        <dbReference type="Pfam" id="PF22725"/>
    </source>
</evidence>
<dbReference type="GO" id="GO:0000166">
    <property type="term" value="F:nucleotide binding"/>
    <property type="evidence" value="ECO:0007669"/>
    <property type="project" value="InterPro"/>
</dbReference>
<dbReference type="EMBL" id="CP002541">
    <property type="protein sequence ID" value="ADY14761.1"/>
    <property type="molecule type" value="Genomic_DNA"/>
</dbReference>
<comment type="similarity">
    <text evidence="1">Belongs to the Gfo/Idh/MocA family.</text>
</comment>
<name>F0RZL0_SPHGB</name>
<dbReference type="SUPFAM" id="SSF55347">
    <property type="entry name" value="Glyceraldehyde-3-phosphate dehydrogenase-like, C-terminal domain"/>
    <property type="match status" value="1"/>
</dbReference>
<dbReference type="HOGENOM" id="CLU_023194_5_0_12"/>